<dbReference type="RefSeq" id="WP_169347156.1">
    <property type="nucleotide sequence ID" value="NZ_JABBJJ010000113.1"/>
</dbReference>
<dbReference type="SUPFAM" id="SSF82109">
    <property type="entry name" value="MIR domain"/>
    <property type="match status" value="1"/>
</dbReference>
<evidence type="ECO:0000259" key="3">
    <source>
        <dbReference type="PROSITE" id="PS50919"/>
    </source>
</evidence>
<comment type="caution">
    <text evidence="4">The sequence shown here is derived from an EMBL/GenBank/DDBJ whole genome shotgun (WGS) entry which is preliminary data.</text>
</comment>
<dbReference type="AlphaFoldDB" id="A0A848LJL2"/>
<evidence type="ECO:0000256" key="1">
    <source>
        <dbReference type="ARBA" id="ARBA00022729"/>
    </source>
</evidence>
<dbReference type="GO" id="GO:0003824">
    <property type="term" value="F:catalytic activity"/>
    <property type="evidence" value="ECO:0007669"/>
    <property type="project" value="InterPro"/>
</dbReference>
<reference evidence="4 5" key="1">
    <citation type="submission" date="2020-04" db="EMBL/GenBank/DDBJ databases">
        <title>Draft genome of Pyxidicoccus fallax type strain.</title>
        <authorList>
            <person name="Whitworth D.E."/>
        </authorList>
    </citation>
    <scope>NUCLEOTIDE SEQUENCE [LARGE SCALE GENOMIC DNA]</scope>
    <source>
        <strain evidence="4 5">DSM 14698</strain>
    </source>
</reference>
<dbReference type="Pfam" id="PF02815">
    <property type="entry name" value="MIR"/>
    <property type="match status" value="1"/>
</dbReference>
<keyword evidence="2" id="KW-0677">Repeat</keyword>
<accession>A0A848LJL2</accession>
<dbReference type="SMART" id="SM00472">
    <property type="entry name" value="MIR"/>
    <property type="match status" value="3"/>
</dbReference>
<evidence type="ECO:0000313" key="5">
    <source>
        <dbReference type="Proteomes" id="UP000518300"/>
    </source>
</evidence>
<proteinExistence type="predicted"/>
<dbReference type="PANTHER" id="PTHR46809:SF2">
    <property type="entry name" value="GH21273P"/>
    <property type="match status" value="1"/>
</dbReference>
<dbReference type="InterPro" id="IPR036691">
    <property type="entry name" value="Endo/exonu/phosph_ase_sf"/>
</dbReference>
<evidence type="ECO:0000256" key="2">
    <source>
        <dbReference type="ARBA" id="ARBA00022737"/>
    </source>
</evidence>
<dbReference type="Pfam" id="PF03372">
    <property type="entry name" value="Exo_endo_phos"/>
    <property type="match status" value="1"/>
</dbReference>
<gene>
    <name evidence="4" type="ORF">HG543_23895</name>
</gene>
<dbReference type="Gene3D" id="3.60.10.10">
    <property type="entry name" value="Endonuclease/exonuclease/phosphatase"/>
    <property type="match status" value="1"/>
</dbReference>
<feature type="domain" description="MIR" evidence="3">
    <location>
        <begin position="382"/>
        <end position="437"/>
    </location>
</feature>
<feature type="domain" description="MIR" evidence="3">
    <location>
        <begin position="259"/>
        <end position="314"/>
    </location>
</feature>
<dbReference type="SUPFAM" id="SSF56219">
    <property type="entry name" value="DNase I-like"/>
    <property type="match status" value="1"/>
</dbReference>
<dbReference type="Proteomes" id="UP000518300">
    <property type="component" value="Unassembled WGS sequence"/>
</dbReference>
<protein>
    <recommendedName>
        <fullName evidence="3">MIR domain-containing protein</fullName>
    </recommendedName>
</protein>
<keyword evidence="1" id="KW-0732">Signal</keyword>
<dbReference type="Gene3D" id="2.80.10.50">
    <property type="match status" value="1"/>
</dbReference>
<feature type="domain" description="MIR" evidence="3">
    <location>
        <begin position="324"/>
        <end position="380"/>
    </location>
</feature>
<dbReference type="InterPro" id="IPR016093">
    <property type="entry name" value="MIR_motif"/>
</dbReference>
<dbReference type="InterPro" id="IPR036300">
    <property type="entry name" value="MIR_dom_sf"/>
</dbReference>
<dbReference type="InterPro" id="IPR005135">
    <property type="entry name" value="Endo/exonuclease/phosphatase"/>
</dbReference>
<sequence length="446" mass="50198">MAVVLRVMCWNIAEGKYNTEEDNGMLPRLAEEIRAVAPDLVFLNEVRNERGWPWGSGVNQVVRLSELTGIPYRHWANTNALGVRGHKAVGILSRFPLEAAVYHPVMYDGNTTGFGTLESSIIVDGRRIHVFSMRFNPVHWGNPDFDYMQEWRENIAGHQQAVTMLQGRDPSIPIIYGGDFNAWPQAEIHAPQYNHFMQNSTLTNALVAHPAPYDEDPEGVDFIYFRGPYSVRTVERRRPENNPTDHPYVLAELQSPPTGFTVTYGCRIKLRHCAGGRALHSHPFNYGHAGTSGQQQVTAYEGFDENDWWYIQGPHGTPANYQQTLPVSHGQIIRLKHRGTGRNLHSHSGHPSPVTGQQEVTCFGENGVGDGNDNWRVEVEGGGAWTGGKRVRLIHVATNHALHSHFGHSHQEWTRGQQEVTCYEGRDDNDWWSVFAAVALDGREPF</sequence>
<dbReference type="PROSITE" id="PS50919">
    <property type="entry name" value="MIR"/>
    <property type="match status" value="3"/>
</dbReference>
<keyword evidence="5" id="KW-1185">Reference proteome</keyword>
<name>A0A848LJL2_9BACT</name>
<dbReference type="PANTHER" id="PTHR46809">
    <property type="entry name" value="STROMAL CELL-DERIVED FACTOR 2-LIKE PROTEIN"/>
    <property type="match status" value="1"/>
</dbReference>
<dbReference type="EMBL" id="JABBJJ010000113">
    <property type="protein sequence ID" value="NMO17876.1"/>
    <property type="molecule type" value="Genomic_DNA"/>
</dbReference>
<evidence type="ECO:0000313" key="4">
    <source>
        <dbReference type="EMBL" id="NMO17876.1"/>
    </source>
</evidence>
<organism evidence="4 5">
    <name type="scientific">Pyxidicoccus fallax</name>
    <dbReference type="NCBI Taxonomy" id="394095"/>
    <lineage>
        <taxon>Bacteria</taxon>
        <taxon>Pseudomonadati</taxon>
        <taxon>Myxococcota</taxon>
        <taxon>Myxococcia</taxon>
        <taxon>Myxococcales</taxon>
        <taxon>Cystobacterineae</taxon>
        <taxon>Myxococcaceae</taxon>
        <taxon>Pyxidicoccus</taxon>
    </lineage>
</organism>